<protein>
    <submittedName>
        <fullName evidence="11">Glycosyltransferase family 2 protein</fullName>
    </submittedName>
</protein>
<evidence type="ECO:0000313" key="12">
    <source>
        <dbReference type="Proteomes" id="UP000316688"/>
    </source>
</evidence>
<dbReference type="InterPro" id="IPR029044">
    <property type="entry name" value="Nucleotide-diphossugar_trans"/>
</dbReference>
<dbReference type="Gene3D" id="3.90.550.10">
    <property type="entry name" value="Spore Coat Polysaccharide Biosynthesis Protein SpsA, Chain A"/>
    <property type="match status" value="1"/>
</dbReference>
<keyword evidence="12" id="KW-1185">Reference proteome</keyword>
<sequence>MTRMDFVVPVYNEQASIDTFMARLREALVGSDIEYRVVFVNDGSEDRTLDAIKRHRRQAVVIDLSRNFGKEAALTAGLDHADGDVVVPIDVDLQDPPELIPEMLQCWREGAEVVLARRCDRSTDSWFKRNSAGLFYRIHNAVADPSIPANVGDFRLMDRAVVEALRELPEARRFMKGLFAWAGFRTSIVDYHRDARESGGSKFNAWKLWNFAIEGITSFSIAPLRIWTYIGAVTALFAFTYAGFIVVRTLFYGVDVPGYASLLVSVMFLGGIQLIGIGILGEYLGRAYIEAKRRPTYLVRRVYGQSRDTD</sequence>
<keyword evidence="2" id="KW-1003">Cell membrane</keyword>
<dbReference type="GO" id="GO:0005886">
    <property type="term" value="C:plasma membrane"/>
    <property type="evidence" value="ECO:0007669"/>
    <property type="project" value="UniProtKB-SubCell"/>
</dbReference>
<dbReference type="SUPFAM" id="SSF53448">
    <property type="entry name" value="Nucleotide-diphospho-sugar transferases"/>
    <property type="match status" value="1"/>
</dbReference>
<keyword evidence="3" id="KW-0328">Glycosyltransferase</keyword>
<feature type="domain" description="Glycosyltransferase 2-like" evidence="10">
    <location>
        <begin position="6"/>
        <end position="165"/>
    </location>
</feature>
<dbReference type="Proteomes" id="UP000316688">
    <property type="component" value="Unassembled WGS sequence"/>
</dbReference>
<comment type="similarity">
    <text evidence="8">Belongs to the glycosyltransferase 2 family. GtrB subfamily.</text>
</comment>
<keyword evidence="4 11" id="KW-0808">Transferase</keyword>
<evidence type="ECO:0000256" key="2">
    <source>
        <dbReference type="ARBA" id="ARBA00022475"/>
    </source>
</evidence>
<evidence type="ECO:0000256" key="5">
    <source>
        <dbReference type="ARBA" id="ARBA00022692"/>
    </source>
</evidence>
<comment type="caution">
    <text evidence="11">The sequence shown here is derived from an EMBL/GenBank/DDBJ whole genome shotgun (WGS) entry which is preliminary data.</text>
</comment>
<comment type="subcellular location">
    <subcellularLocation>
        <location evidence="1">Cell membrane</location>
        <topology evidence="1">Multi-pass membrane protein</topology>
    </subcellularLocation>
</comment>
<dbReference type="GO" id="GO:0016757">
    <property type="term" value="F:glycosyltransferase activity"/>
    <property type="evidence" value="ECO:0007669"/>
    <property type="project" value="UniProtKB-KW"/>
</dbReference>
<evidence type="ECO:0000259" key="10">
    <source>
        <dbReference type="Pfam" id="PF00535"/>
    </source>
</evidence>
<gene>
    <name evidence="11" type="ORF">FPL11_06480</name>
</gene>
<evidence type="ECO:0000256" key="4">
    <source>
        <dbReference type="ARBA" id="ARBA00022679"/>
    </source>
</evidence>
<proteinExistence type="inferred from homology"/>
<evidence type="ECO:0000256" key="1">
    <source>
        <dbReference type="ARBA" id="ARBA00004651"/>
    </source>
</evidence>
<evidence type="ECO:0000256" key="7">
    <source>
        <dbReference type="ARBA" id="ARBA00023136"/>
    </source>
</evidence>
<evidence type="ECO:0000256" key="9">
    <source>
        <dbReference type="SAM" id="Phobius"/>
    </source>
</evidence>
<dbReference type="PANTHER" id="PTHR48090">
    <property type="entry name" value="UNDECAPRENYL-PHOSPHATE 4-DEOXY-4-FORMAMIDO-L-ARABINOSE TRANSFERASE-RELATED"/>
    <property type="match status" value="1"/>
</dbReference>
<keyword evidence="7 9" id="KW-0472">Membrane</keyword>
<dbReference type="AlphaFoldDB" id="A0A557RGM4"/>
<evidence type="ECO:0000313" key="11">
    <source>
        <dbReference type="EMBL" id="TVO64310.1"/>
    </source>
</evidence>
<dbReference type="InterPro" id="IPR001173">
    <property type="entry name" value="Glyco_trans_2-like"/>
</dbReference>
<dbReference type="PANTHER" id="PTHR48090:SF1">
    <property type="entry name" value="PROPHAGE BACTOPRENOL GLUCOSYL TRANSFERASE HOMOLOG"/>
    <property type="match status" value="1"/>
</dbReference>
<dbReference type="EMBL" id="VMKP01000003">
    <property type="protein sequence ID" value="TVO64310.1"/>
    <property type="molecule type" value="Genomic_DNA"/>
</dbReference>
<feature type="transmembrane region" description="Helical" evidence="9">
    <location>
        <begin position="226"/>
        <end position="247"/>
    </location>
</feature>
<keyword evidence="6 9" id="KW-1133">Transmembrane helix</keyword>
<name>A0A557RGM4_9GAMM</name>
<feature type="transmembrane region" description="Helical" evidence="9">
    <location>
        <begin position="259"/>
        <end position="284"/>
    </location>
</feature>
<reference evidence="11 12" key="1">
    <citation type="submission" date="2019-07" db="EMBL/GenBank/DDBJ databases">
        <title>Reclasification of Spiribacter aquaticus.</title>
        <authorList>
            <person name="Leon M.J."/>
            <person name="Sanchez-Porro C."/>
            <person name="Ventosa A."/>
        </authorList>
    </citation>
    <scope>NUCLEOTIDE SEQUENCE [LARGE SCALE GENOMIC DNA]</scope>
    <source>
        <strain evidence="11 12">SP30</strain>
    </source>
</reference>
<dbReference type="FunFam" id="3.90.550.10:FF:000079">
    <property type="entry name" value="Probable glycosyl transferase"/>
    <property type="match status" value="1"/>
</dbReference>
<dbReference type="CDD" id="cd04187">
    <property type="entry name" value="DPM1_like_bac"/>
    <property type="match status" value="1"/>
</dbReference>
<organism evidence="11 12">
    <name type="scientific">Spiribacter aquaticus</name>
    <dbReference type="NCBI Taxonomy" id="1935996"/>
    <lineage>
        <taxon>Bacteria</taxon>
        <taxon>Pseudomonadati</taxon>
        <taxon>Pseudomonadota</taxon>
        <taxon>Gammaproteobacteria</taxon>
        <taxon>Chromatiales</taxon>
        <taxon>Ectothiorhodospiraceae</taxon>
        <taxon>Spiribacter</taxon>
    </lineage>
</organism>
<dbReference type="Pfam" id="PF00535">
    <property type="entry name" value="Glycos_transf_2"/>
    <property type="match status" value="1"/>
</dbReference>
<accession>A0A557RGM4</accession>
<keyword evidence="5 9" id="KW-0812">Transmembrane</keyword>
<evidence type="ECO:0000256" key="8">
    <source>
        <dbReference type="ARBA" id="ARBA00038152"/>
    </source>
</evidence>
<evidence type="ECO:0000256" key="3">
    <source>
        <dbReference type="ARBA" id="ARBA00022676"/>
    </source>
</evidence>
<evidence type="ECO:0000256" key="6">
    <source>
        <dbReference type="ARBA" id="ARBA00022989"/>
    </source>
</evidence>
<dbReference type="InterPro" id="IPR050256">
    <property type="entry name" value="Glycosyltransferase_2"/>
</dbReference>